<evidence type="ECO:0000256" key="1">
    <source>
        <dbReference type="ARBA" id="ARBA00004496"/>
    </source>
</evidence>
<dbReference type="GO" id="GO:0051301">
    <property type="term" value="P:cell division"/>
    <property type="evidence" value="ECO:0007669"/>
    <property type="project" value="UniProtKB-KW"/>
</dbReference>
<dbReference type="InterPro" id="IPR004101">
    <property type="entry name" value="Mur_ligase_C"/>
</dbReference>
<dbReference type="InterPro" id="IPR013221">
    <property type="entry name" value="Mur_ligase_cen"/>
</dbReference>
<dbReference type="GO" id="GO:0071555">
    <property type="term" value="P:cell wall organization"/>
    <property type="evidence" value="ECO:0007669"/>
    <property type="project" value="UniProtKB-KW"/>
</dbReference>
<keyword evidence="14" id="KW-1185">Reference proteome</keyword>
<protein>
    <recommendedName>
        <fullName evidence="9 10">UDP-N-acetylmuramoylalanine--D-glutamate ligase</fullName>
        <ecNumber evidence="9 10">6.3.2.9</ecNumber>
    </recommendedName>
    <alternativeName>
        <fullName evidence="9">D-glutamic acid-adding enzyme</fullName>
    </alternativeName>
    <alternativeName>
        <fullName evidence="9">UDP-N-acetylmuramoyl-L-alanyl-D-glutamate synthetase</fullName>
    </alternativeName>
</protein>
<feature type="domain" description="Mur ligase C-terminal" evidence="11">
    <location>
        <begin position="334"/>
        <end position="451"/>
    </location>
</feature>
<keyword evidence="9 10" id="KW-0573">Peptidoglycan synthesis</keyword>
<evidence type="ECO:0000256" key="8">
    <source>
        <dbReference type="ARBA" id="ARBA00023306"/>
    </source>
</evidence>
<dbReference type="EMBL" id="CP001737">
    <property type="protein sequence ID" value="ACV80219.1"/>
    <property type="molecule type" value="Genomic_DNA"/>
</dbReference>
<evidence type="ECO:0000259" key="12">
    <source>
        <dbReference type="Pfam" id="PF08245"/>
    </source>
</evidence>
<dbReference type="InterPro" id="IPR005762">
    <property type="entry name" value="MurD"/>
</dbReference>
<comment type="subcellular location">
    <subcellularLocation>
        <location evidence="1 9 10">Cytoplasm</location>
    </subcellularLocation>
</comment>
<keyword evidence="8 9" id="KW-0131">Cell cycle</keyword>
<evidence type="ECO:0000256" key="7">
    <source>
        <dbReference type="ARBA" id="ARBA00022840"/>
    </source>
</evidence>
<dbReference type="OrthoDB" id="9809796at2"/>
<dbReference type="InParanoid" id="C8XGY8"/>
<gene>
    <name evidence="9" type="primary">murD</name>
    <name evidence="13" type="ordered locus">Namu_3926</name>
</gene>
<keyword evidence="9 10" id="KW-0133">Cell shape</keyword>
<dbReference type="Pfam" id="PF08245">
    <property type="entry name" value="Mur_ligase_M"/>
    <property type="match status" value="1"/>
</dbReference>
<dbReference type="SUPFAM" id="SSF53623">
    <property type="entry name" value="MurD-like peptide ligases, catalytic domain"/>
    <property type="match status" value="1"/>
</dbReference>
<keyword evidence="5 9" id="KW-0132">Cell division</keyword>
<reference evidence="13 14" key="2">
    <citation type="journal article" date="2010" name="Stand. Genomic Sci.">
        <title>Complete genome sequence of Nakamurella multipartita type strain (Y-104).</title>
        <authorList>
            <person name="Tice H."/>
            <person name="Mayilraj S."/>
            <person name="Sims D."/>
            <person name="Lapidus A."/>
            <person name="Nolan M."/>
            <person name="Lucas S."/>
            <person name="Glavina Del Rio T."/>
            <person name="Copeland A."/>
            <person name="Cheng J.F."/>
            <person name="Meincke L."/>
            <person name="Bruce D."/>
            <person name="Goodwin L."/>
            <person name="Pitluck S."/>
            <person name="Ivanova N."/>
            <person name="Mavromatis K."/>
            <person name="Ovchinnikova G."/>
            <person name="Pati A."/>
            <person name="Chen A."/>
            <person name="Palaniappan K."/>
            <person name="Land M."/>
            <person name="Hauser L."/>
            <person name="Chang Y.J."/>
            <person name="Jeffries C.D."/>
            <person name="Detter J.C."/>
            <person name="Brettin T."/>
            <person name="Rohde M."/>
            <person name="Goker M."/>
            <person name="Bristow J."/>
            <person name="Eisen J.A."/>
            <person name="Markowitz V."/>
            <person name="Hugenholtz P."/>
            <person name="Kyrpides N.C."/>
            <person name="Klenk H.P."/>
            <person name="Chen F."/>
        </authorList>
    </citation>
    <scope>NUCLEOTIDE SEQUENCE [LARGE SCALE GENOMIC DNA]</scope>
    <source>
        <strain evidence="14">ATCC 700099 / DSM 44233 / CIP 104796 / JCM 9543 / NBRC 105858 / Y-104</strain>
    </source>
</reference>
<feature type="domain" description="Mur ligase central" evidence="12">
    <location>
        <begin position="127"/>
        <end position="310"/>
    </location>
</feature>
<dbReference type="RefSeq" id="WP_015749045.1">
    <property type="nucleotide sequence ID" value="NC_013235.1"/>
</dbReference>
<dbReference type="UniPathway" id="UPA00219"/>
<dbReference type="Gene3D" id="3.40.50.720">
    <property type="entry name" value="NAD(P)-binding Rossmann-like Domain"/>
    <property type="match status" value="1"/>
</dbReference>
<keyword evidence="3 9" id="KW-0963">Cytoplasm</keyword>
<dbReference type="GO" id="GO:0005737">
    <property type="term" value="C:cytoplasm"/>
    <property type="evidence" value="ECO:0007669"/>
    <property type="project" value="UniProtKB-SubCell"/>
</dbReference>
<sequence>MTATPPAPSVLPGPGDLVVAAGAGVTGLPVVRYLAARGVRVVVTANRAAPAELAAIAGDVTFAGDLATPPAGTTLVITSAGIPPTNPLLVAAAAAGIEVIGEVELAWRIDHDGPAGGQTAPRPWLVVTGTNGKTTTTGMLESILRAAGRTVTACGNIGWPVLAAVLAGGRDALDDTPRQDVIAVELSSFQLHWAPSLRPRAGVVLNLAEDHLDWHGSMAAYGADKARALAGEIALAVVDDSGAAGLLAGAGAPRRIPITAAAPVAGRLGLADGWLVDHAYAASAQRLAAAEAVRPPGAHNLTNALAAAGLALAAGVPAQAVATGLAAFAPGGHRNVLVTQRAGVRYVDDSKATNPHAALASLLAYPRVVWIAGGQLKGAQVDELVLAVRDRLAGVVLLGVDAPVIHAAVSRHAPDVPVLPVPGTDDDVMRSVVCAAARMAAPGDVVLLAPAAASLDMFSSYAARGQAFAAAALDLPDQPSAGSSA</sequence>
<dbReference type="HAMAP" id="MF_00639">
    <property type="entry name" value="MurD"/>
    <property type="match status" value="1"/>
</dbReference>
<dbReference type="eggNOG" id="COG0771">
    <property type="taxonomic scope" value="Bacteria"/>
</dbReference>
<evidence type="ECO:0000256" key="9">
    <source>
        <dbReference type="HAMAP-Rule" id="MF_00639"/>
    </source>
</evidence>
<dbReference type="PROSITE" id="PS01011">
    <property type="entry name" value="FOLYLPOLYGLU_SYNT_1"/>
    <property type="match status" value="1"/>
</dbReference>
<dbReference type="Pfam" id="PF02875">
    <property type="entry name" value="Mur_ligase_C"/>
    <property type="match status" value="1"/>
</dbReference>
<evidence type="ECO:0000256" key="6">
    <source>
        <dbReference type="ARBA" id="ARBA00022741"/>
    </source>
</evidence>
<comment type="function">
    <text evidence="9 10">Cell wall formation. Catalyzes the addition of glutamate to the nucleotide precursor UDP-N-acetylmuramoyl-L-alanine (UMA).</text>
</comment>
<name>C8XGY8_NAKMY</name>
<keyword evidence="9 10" id="KW-0961">Cell wall biogenesis/degradation</keyword>
<accession>C8XGY8</accession>
<evidence type="ECO:0000256" key="4">
    <source>
        <dbReference type="ARBA" id="ARBA00022598"/>
    </source>
</evidence>
<dbReference type="SUPFAM" id="SSF53244">
    <property type="entry name" value="MurD-like peptide ligases, peptide-binding domain"/>
    <property type="match status" value="1"/>
</dbReference>
<comment type="similarity">
    <text evidence="9">Belongs to the MurCDEF family.</text>
</comment>
<dbReference type="InterPro" id="IPR036565">
    <property type="entry name" value="Mur-like_cat_sf"/>
</dbReference>
<dbReference type="InterPro" id="IPR018109">
    <property type="entry name" value="Folylpolyglutamate_synth_CS"/>
</dbReference>
<dbReference type="PANTHER" id="PTHR43692:SF1">
    <property type="entry name" value="UDP-N-ACETYLMURAMOYLALANINE--D-GLUTAMATE LIGASE"/>
    <property type="match status" value="1"/>
</dbReference>
<dbReference type="Proteomes" id="UP000002218">
    <property type="component" value="Chromosome"/>
</dbReference>
<reference evidence="14" key="1">
    <citation type="submission" date="2009-09" db="EMBL/GenBank/DDBJ databases">
        <title>The complete genome of Nakamurella multipartita DSM 44233.</title>
        <authorList>
            <consortium name="US DOE Joint Genome Institute (JGI-PGF)"/>
            <person name="Lucas S."/>
            <person name="Copeland A."/>
            <person name="Lapidus A."/>
            <person name="Glavina del Rio T."/>
            <person name="Dalin E."/>
            <person name="Tice H."/>
            <person name="Bruce D."/>
            <person name="Goodwin L."/>
            <person name="Pitluck S."/>
            <person name="Kyrpides N."/>
            <person name="Mavromatis K."/>
            <person name="Ivanova N."/>
            <person name="Ovchinnikova G."/>
            <person name="Sims D."/>
            <person name="Meincke L."/>
            <person name="Brettin T."/>
            <person name="Detter J.C."/>
            <person name="Han C."/>
            <person name="Larimer F."/>
            <person name="Land M."/>
            <person name="Hauser L."/>
            <person name="Markowitz V."/>
            <person name="Cheng J.-F."/>
            <person name="Hugenholtz P."/>
            <person name="Woyke T."/>
            <person name="Wu D."/>
            <person name="Klenk H.-P."/>
            <person name="Eisen J.A."/>
        </authorList>
    </citation>
    <scope>NUCLEOTIDE SEQUENCE [LARGE SCALE GENOMIC DNA]</scope>
    <source>
        <strain evidence="14">ATCC 700099 / DSM 44233 / CIP 104796 / JCM 9543 / NBRC 105858 / Y-104</strain>
    </source>
</reference>
<dbReference type="PANTHER" id="PTHR43692">
    <property type="entry name" value="UDP-N-ACETYLMURAMOYLALANINE--D-GLUTAMATE LIGASE"/>
    <property type="match status" value="1"/>
</dbReference>
<dbReference type="Gene3D" id="3.90.190.20">
    <property type="entry name" value="Mur ligase, C-terminal domain"/>
    <property type="match status" value="1"/>
</dbReference>
<dbReference type="FunCoup" id="C8XGY8">
    <property type="interactions" value="97"/>
</dbReference>
<evidence type="ECO:0000256" key="10">
    <source>
        <dbReference type="RuleBase" id="RU003664"/>
    </source>
</evidence>
<dbReference type="GO" id="GO:0008764">
    <property type="term" value="F:UDP-N-acetylmuramoylalanine-D-glutamate ligase activity"/>
    <property type="evidence" value="ECO:0007669"/>
    <property type="project" value="UniProtKB-UniRule"/>
</dbReference>
<dbReference type="NCBIfam" id="TIGR01087">
    <property type="entry name" value="murD"/>
    <property type="match status" value="1"/>
</dbReference>
<evidence type="ECO:0000256" key="2">
    <source>
        <dbReference type="ARBA" id="ARBA00004752"/>
    </source>
</evidence>
<dbReference type="GO" id="GO:0009252">
    <property type="term" value="P:peptidoglycan biosynthetic process"/>
    <property type="evidence" value="ECO:0007669"/>
    <property type="project" value="UniProtKB-UniRule"/>
</dbReference>
<dbReference type="EC" id="6.3.2.9" evidence="9 10"/>
<keyword evidence="4 9" id="KW-0436">Ligase</keyword>
<feature type="binding site" evidence="9">
    <location>
        <begin position="129"/>
        <end position="135"/>
    </location>
    <ligand>
        <name>ATP</name>
        <dbReference type="ChEBI" id="CHEBI:30616"/>
    </ligand>
</feature>
<dbReference type="Pfam" id="PF21799">
    <property type="entry name" value="MurD-like_N"/>
    <property type="match status" value="1"/>
</dbReference>
<dbReference type="SUPFAM" id="SSF51984">
    <property type="entry name" value="MurCD N-terminal domain"/>
    <property type="match status" value="1"/>
</dbReference>
<dbReference type="HOGENOM" id="CLU_032540_0_0_11"/>
<dbReference type="GO" id="GO:0005524">
    <property type="term" value="F:ATP binding"/>
    <property type="evidence" value="ECO:0007669"/>
    <property type="project" value="UniProtKB-UniRule"/>
</dbReference>
<evidence type="ECO:0000313" key="14">
    <source>
        <dbReference type="Proteomes" id="UP000002218"/>
    </source>
</evidence>
<evidence type="ECO:0000256" key="3">
    <source>
        <dbReference type="ARBA" id="ARBA00022490"/>
    </source>
</evidence>
<proteinExistence type="inferred from homology"/>
<dbReference type="STRING" id="479431.Namu_3926"/>
<keyword evidence="6 9" id="KW-0547">Nucleotide-binding</keyword>
<dbReference type="GO" id="GO:0004326">
    <property type="term" value="F:tetrahydrofolylpolyglutamate synthase activity"/>
    <property type="evidence" value="ECO:0007669"/>
    <property type="project" value="InterPro"/>
</dbReference>
<comment type="pathway">
    <text evidence="2 9 10">Cell wall biogenesis; peptidoglycan biosynthesis.</text>
</comment>
<dbReference type="GO" id="GO:0008360">
    <property type="term" value="P:regulation of cell shape"/>
    <property type="evidence" value="ECO:0007669"/>
    <property type="project" value="UniProtKB-KW"/>
</dbReference>
<evidence type="ECO:0000259" key="11">
    <source>
        <dbReference type="Pfam" id="PF02875"/>
    </source>
</evidence>
<dbReference type="InterPro" id="IPR036615">
    <property type="entry name" value="Mur_ligase_C_dom_sf"/>
</dbReference>
<evidence type="ECO:0000313" key="13">
    <source>
        <dbReference type="EMBL" id="ACV80219.1"/>
    </source>
</evidence>
<dbReference type="AlphaFoldDB" id="C8XGY8"/>
<dbReference type="KEGG" id="nml:Namu_3926"/>
<organism evidence="13 14">
    <name type="scientific">Nakamurella multipartita (strain ATCC 700099 / DSM 44233 / CIP 104796 / JCM 9543 / NBRC 105858 / Y-104)</name>
    <name type="common">Microsphaera multipartita</name>
    <dbReference type="NCBI Taxonomy" id="479431"/>
    <lineage>
        <taxon>Bacteria</taxon>
        <taxon>Bacillati</taxon>
        <taxon>Actinomycetota</taxon>
        <taxon>Actinomycetes</taxon>
        <taxon>Nakamurellales</taxon>
        <taxon>Nakamurellaceae</taxon>
        <taxon>Nakamurella</taxon>
    </lineage>
</organism>
<evidence type="ECO:0000256" key="5">
    <source>
        <dbReference type="ARBA" id="ARBA00022618"/>
    </source>
</evidence>
<keyword evidence="7 9" id="KW-0067">ATP-binding</keyword>
<dbReference type="Gene3D" id="3.40.1190.10">
    <property type="entry name" value="Mur-like, catalytic domain"/>
    <property type="match status" value="1"/>
</dbReference>
<comment type="catalytic activity">
    <reaction evidence="9 10">
        <text>UDP-N-acetyl-alpha-D-muramoyl-L-alanine + D-glutamate + ATP = UDP-N-acetyl-alpha-D-muramoyl-L-alanyl-D-glutamate + ADP + phosphate + H(+)</text>
        <dbReference type="Rhea" id="RHEA:16429"/>
        <dbReference type="ChEBI" id="CHEBI:15378"/>
        <dbReference type="ChEBI" id="CHEBI:29986"/>
        <dbReference type="ChEBI" id="CHEBI:30616"/>
        <dbReference type="ChEBI" id="CHEBI:43474"/>
        <dbReference type="ChEBI" id="CHEBI:83898"/>
        <dbReference type="ChEBI" id="CHEBI:83900"/>
        <dbReference type="ChEBI" id="CHEBI:456216"/>
        <dbReference type="EC" id="6.3.2.9"/>
    </reaction>
</comment>